<dbReference type="GO" id="GO:0006606">
    <property type="term" value="P:protein import into nucleus"/>
    <property type="evidence" value="ECO:0007669"/>
    <property type="project" value="InterPro"/>
</dbReference>
<dbReference type="PANTHER" id="PTHR28063:SF1">
    <property type="entry name" value="RNA POLYMERASE II NUCLEAR LOCALIZATION PROTEIN IWR1"/>
    <property type="match status" value="1"/>
</dbReference>
<dbReference type="EMBL" id="JAQIZZ010000008">
    <property type="protein sequence ID" value="KAJ5525973.1"/>
    <property type="molecule type" value="Genomic_DNA"/>
</dbReference>
<dbReference type="Proteomes" id="UP001220324">
    <property type="component" value="Unassembled WGS sequence"/>
</dbReference>
<dbReference type="Pfam" id="PF08574">
    <property type="entry name" value="Iwr1"/>
    <property type="match status" value="1"/>
</dbReference>
<gene>
    <name evidence="4" type="ORF">N7494_012623</name>
</gene>
<evidence type="ECO:0000256" key="2">
    <source>
        <dbReference type="SAM" id="MobiDB-lite"/>
    </source>
</evidence>
<dbReference type="InterPro" id="IPR013883">
    <property type="entry name" value="TF_Iwr1_dom"/>
</dbReference>
<feature type="region of interest" description="Disordered" evidence="2">
    <location>
        <begin position="440"/>
        <end position="524"/>
    </location>
</feature>
<feature type="compositionally biased region" description="Basic and acidic residues" evidence="2">
    <location>
        <begin position="316"/>
        <end position="328"/>
    </location>
</feature>
<feature type="compositionally biased region" description="Basic and acidic residues" evidence="2">
    <location>
        <begin position="498"/>
        <end position="509"/>
    </location>
</feature>
<feature type="region of interest" description="Disordered" evidence="2">
    <location>
        <begin position="46"/>
        <end position="203"/>
    </location>
</feature>
<feature type="compositionally biased region" description="Polar residues" evidence="2">
    <location>
        <begin position="86"/>
        <end position="95"/>
    </location>
</feature>
<feature type="compositionally biased region" description="Low complexity" evidence="2">
    <location>
        <begin position="157"/>
        <end position="174"/>
    </location>
</feature>
<dbReference type="InterPro" id="IPR040150">
    <property type="entry name" value="Iwr1"/>
</dbReference>
<accession>A0AAD6CLW9</accession>
<evidence type="ECO:0000256" key="1">
    <source>
        <dbReference type="ARBA" id="ARBA00010218"/>
    </source>
</evidence>
<comment type="similarity">
    <text evidence="1">Belongs to the IWR1/SLC7A6OS family.</text>
</comment>
<feature type="compositionally biased region" description="Pro residues" evidence="2">
    <location>
        <begin position="333"/>
        <end position="357"/>
    </location>
</feature>
<feature type="compositionally biased region" description="Low complexity" evidence="2">
    <location>
        <begin position="66"/>
        <end position="77"/>
    </location>
</feature>
<feature type="domain" description="Transcription factor Iwr1" evidence="3">
    <location>
        <begin position="385"/>
        <end position="468"/>
    </location>
</feature>
<feature type="compositionally biased region" description="Acidic residues" evidence="2">
    <location>
        <begin position="464"/>
        <end position="478"/>
    </location>
</feature>
<protein>
    <recommendedName>
        <fullName evidence="3">Transcription factor Iwr1 domain-containing protein</fullName>
    </recommendedName>
</protein>
<comment type="caution">
    <text evidence="4">The sequence shown here is derived from an EMBL/GenBank/DDBJ whole genome shotgun (WGS) entry which is preliminary data.</text>
</comment>
<evidence type="ECO:0000313" key="4">
    <source>
        <dbReference type="EMBL" id="KAJ5525973.1"/>
    </source>
</evidence>
<feature type="compositionally biased region" description="Polar residues" evidence="2">
    <location>
        <begin position="178"/>
        <end position="190"/>
    </location>
</feature>
<dbReference type="AlphaFoldDB" id="A0AAD6CLW9"/>
<evidence type="ECO:0000259" key="3">
    <source>
        <dbReference type="Pfam" id="PF08574"/>
    </source>
</evidence>
<dbReference type="PANTHER" id="PTHR28063">
    <property type="entry name" value="RNA POLYMERASE II NUCLEAR LOCALIZATION PROTEIN IWR1"/>
    <property type="match status" value="1"/>
</dbReference>
<feature type="compositionally biased region" description="Acidic residues" evidence="2">
    <location>
        <begin position="440"/>
        <end position="454"/>
    </location>
</feature>
<feature type="region of interest" description="Disordered" evidence="2">
    <location>
        <begin position="316"/>
        <end position="384"/>
    </location>
</feature>
<feature type="compositionally biased region" description="Basic and acidic residues" evidence="2">
    <location>
        <begin position="264"/>
        <end position="291"/>
    </location>
</feature>
<keyword evidence="5" id="KW-1185">Reference proteome</keyword>
<evidence type="ECO:0000313" key="5">
    <source>
        <dbReference type="Proteomes" id="UP001220324"/>
    </source>
</evidence>
<sequence length="524" mass="58474">MSLPPEQINIKRRREEEPVETLYIKSDLHPGKRRFTDYVFHRVTLNSSGSPVESGASTPPHPAAQRLLRSPRSVSSLQIPPHRTATARNNSSNGIPTVRATSPGAEIREAQRAVAARKEAEEKRKRAIQGPPTPQSVSPLPLGSVLASERGRIGQEPVSVSVPPSPRPAQSVRRFQISRPSASTPGSRPSSRAGIQKRRADGPSPGIAVLVEQLQRKPHSRQASVIADLVHQASESQEGIKIKTPEEEVAPPAKPRKRPVVNQAEKKWREERQAAISAAKDHLSETLEKSARAKQSTWDEESERLAKEFEQVALDIERDMDVEPRNFNDKIAPPSPQPRVPFKPPQPLKYQPRPPKQPRAVPSQSSPAIDETKTDLVPTVGDDDDDYVYDVYIRRPLEESDKLANPLAELESEQQLKAANSGVGIIVITEEDEQYWENFIEDDEEEWDSEDADSNAENNPANEYPEEELSSSDEEDDPTAIYRKYRTRAASDDEEFDFDHSGSEGDRFGQWRSGGQIYSDDESD</sequence>
<feature type="region of interest" description="Disordered" evidence="2">
    <location>
        <begin position="234"/>
        <end position="304"/>
    </location>
</feature>
<name>A0AAD6CLW9_9EURO</name>
<proteinExistence type="inferred from homology"/>
<reference evidence="4 5" key="1">
    <citation type="journal article" date="2023" name="IMA Fungus">
        <title>Comparative genomic study of the Penicillium genus elucidates a diverse pangenome and 15 lateral gene transfer events.</title>
        <authorList>
            <person name="Petersen C."/>
            <person name="Sorensen T."/>
            <person name="Nielsen M.R."/>
            <person name="Sondergaard T.E."/>
            <person name="Sorensen J.L."/>
            <person name="Fitzpatrick D.A."/>
            <person name="Frisvad J.C."/>
            <person name="Nielsen K.L."/>
        </authorList>
    </citation>
    <scope>NUCLEOTIDE SEQUENCE [LARGE SCALE GENOMIC DNA]</scope>
    <source>
        <strain evidence="4 5">IBT 35679</strain>
    </source>
</reference>
<feature type="compositionally biased region" description="Polar residues" evidence="2">
    <location>
        <begin position="46"/>
        <end position="57"/>
    </location>
</feature>
<organism evidence="4 5">
    <name type="scientific">Penicillium frequentans</name>
    <dbReference type="NCBI Taxonomy" id="3151616"/>
    <lineage>
        <taxon>Eukaryota</taxon>
        <taxon>Fungi</taxon>
        <taxon>Dikarya</taxon>
        <taxon>Ascomycota</taxon>
        <taxon>Pezizomycotina</taxon>
        <taxon>Eurotiomycetes</taxon>
        <taxon>Eurotiomycetidae</taxon>
        <taxon>Eurotiales</taxon>
        <taxon>Aspergillaceae</taxon>
        <taxon>Penicillium</taxon>
    </lineage>
</organism>
<dbReference type="GO" id="GO:0005737">
    <property type="term" value="C:cytoplasm"/>
    <property type="evidence" value="ECO:0007669"/>
    <property type="project" value="TreeGrafter"/>
</dbReference>
<feature type="compositionally biased region" description="Basic and acidic residues" evidence="2">
    <location>
        <begin position="106"/>
        <end position="124"/>
    </location>
</feature>